<sequence>MYRIYLFLFFSLSFSLDRGLTYNRIKLRGTRGGKNRPVTVHHAGLQFCRGNRIKRRGAVLAQRERRERERETEREREKLRGKEIFDKVIILCITDRISFRAKMSR</sequence>
<proteinExistence type="predicted"/>
<evidence type="ECO:0000256" key="1">
    <source>
        <dbReference type="SAM" id="SignalP"/>
    </source>
</evidence>
<evidence type="ECO:0000313" key="3">
    <source>
        <dbReference type="Proteomes" id="UP001430953"/>
    </source>
</evidence>
<comment type="caution">
    <text evidence="2">The sequence shown here is derived from an EMBL/GenBank/DDBJ whole genome shotgun (WGS) entry which is preliminary data.</text>
</comment>
<accession>A0AAW2EGP0</accession>
<protein>
    <recommendedName>
        <fullName evidence="4">Secreted protein</fullName>
    </recommendedName>
</protein>
<dbReference type="AlphaFoldDB" id="A0AAW2EGP0"/>
<reference evidence="2 3" key="1">
    <citation type="submission" date="2023-03" db="EMBL/GenBank/DDBJ databases">
        <title>High recombination rates correlate with genetic variation in Cardiocondyla obscurior ants.</title>
        <authorList>
            <person name="Errbii M."/>
        </authorList>
    </citation>
    <scope>NUCLEOTIDE SEQUENCE [LARGE SCALE GENOMIC DNA]</scope>
    <source>
        <strain evidence="2">Alpha-2009</strain>
        <tissue evidence="2">Whole body</tissue>
    </source>
</reference>
<organism evidence="2 3">
    <name type="scientific">Cardiocondyla obscurior</name>
    <dbReference type="NCBI Taxonomy" id="286306"/>
    <lineage>
        <taxon>Eukaryota</taxon>
        <taxon>Metazoa</taxon>
        <taxon>Ecdysozoa</taxon>
        <taxon>Arthropoda</taxon>
        <taxon>Hexapoda</taxon>
        <taxon>Insecta</taxon>
        <taxon>Pterygota</taxon>
        <taxon>Neoptera</taxon>
        <taxon>Endopterygota</taxon>
        <taxon>Hymenoptera</taxon>
        <taxon>Apocrita</taxon>
        <taxon>Aculeata</taxon>
        <taxon>Formicoidea</taxon>
        <taxon>Formicidae</taxon>
        <taxon>Myrmicinae</taxon>
        <taxon>Cardiocondyla</taxon>
    </lineage>
</organism>
<name>A0AAW2EGP0_9HYME</name>
<keyword evidence="3" id="KW-1185">Reference proteome</keyword>
<feature type="signal peptide" evidence="1">
    <location>
        <begin position="1"/>
        <end position="19"/>
    </location>
</feature>
<keyword evidence="1" id="KW-0732">Signal</keyword>
<evidence type="ECO:0000313" key="2">
    <source>
        <dbReference type="EMBL" id="KAL0101340.1"/>
    </source>
</evidence>
<dbReference type="EMBL" id="JADYXP020000024">
    <property type="protein sequence ID" value="KAL0101340.1"/>
    <property type="molecule type" value="Genomic_DNA"/>
</dbReference>
<evidence type="ECO:0008006" key="4">
    <source>
        <dbReference type="Google" id="ProtNLM"/>
    </source>
</evidence>
<dbReference type="Proteomes" id="UP001430953">
    <property type="component" value="Unassembled WGS sequence"/>
</dbReference>
<feature type="chain" id="PRO_5043755223" description="Secreted protein" evidence="1">
    <location>
        <begin position="20"/>
        <end position="105"/>
    </location>
</feature>
<gene>
    <name evidence="2" type="ORF">PUN28_018861</name>
</gene>